<dbReference type="PANTHER" id="PTHR44943:SF8">
    <property type="entry name" value="TPR REPEAT-CONTAINING PROTEIN MJ0263"/>
    <property type="match status" value="1"/>
</dbReference>
<feature type="region of interest" description="Disordered" evidence="5">
    <location>
        <begin position="251"/>
        <end position="271"/>
    </location>
</feature>
<dbReference type="InterPro" id="IPR011990">
    <property type="entry name" value="TPR-like_helical_dom_sf"/>
</dbReference>
<proteinExistence type="predicted"/>
<keyword evidence="4" id="KW-0175">Coiled coil</keyword>
<keyword evidence="1" id="KW-0677">Repeat</keyword>
<dbReference type="Pfam" id="PF13181">
    <property type="entry name" value="TPR_8"/>
    <property type="match status" value="1"/>
</dbReference>
<feature type="repeat" description="TPR" evidence="3">
    <location>
        <begin position="237"/>
        <end position="270"/>
    </location>
</feature>
<dbReference type="RefSeq" id="WP_223928847.1">
    <property type="nucleotide sequence ID" value="NZ_BPTU01000001.1"/>
</dbReference>
<evidence type="ECO:0000313" key="7">
    <source>
        <dbReference type="Proteomes" id="UP000825483"/>
    </source>
</evidence>
<dbReference type="Proteomes" id="UP000825483">
    <property type="component" value="Unassembled WGS sequence"/>
</dbReference>
<dbReference type="PROSITE" id="PS50005">
    <property type="entry name" value="TPR"/>
    <property type="match status" value="3"/>
</dbReference>
<dbReference type="SUPFAM" id="SSF48452">
    <property type="entry name" value="TPR-like"/>
    <property type="match status" value="2"/>
</dbReference>
<dbReference type="InterPro" id="IPR051685">
    <property type="entry name" value="Ycf3/AcsC/BcsC/TPR_MFPF"/>
</dbReference>
<organism evidence="6 7">
    <name type="scientific">Prevotella lacticifex</name>
    <dbReference type="NCBI Taxonomy" id="2854755"/>
    <lineage>
        <taxon>Bacteria</taxon>
        <taxon>Pseudomonadati</taxon>
        <taxon>Bacteroidota</taxon>
        <taxon>Bacteroidia</taxon>
        <taxon>Bacteroidales</taxon>
        <taxon>Prevotellaceae</taxon>
        <taxon>Prevotella</taxon>
    </lineage>
</organism>
<feature type="repeat" description="TPR" evidence="3">
    <location>
        <begin position="135"/>
        <end position="168"/>
    </location>
</feature>
<evidence type="ECO:0000256" key="3">
    <source>
        <dbReference type="PROSITE-ProRule" id="PRU00339"/>
    </source>
</evidence>
<evidence type="ECO:0000313" key="6">
    <source>
        <dbReference type="EMBL" id="GJG59178.1"/>
    </source>
</evidence>
<keyword evidence="2 3" id="KW-0802">TPR repeat</keyword>
<comment type="caution">
    <text evidence="6">The sequence shown here is derived from an EMBL/GenBank/DDBJ whole genome shotgun (WGS) entry which is preliminary data.</text>
</comment>
<feature type="repeat" description="TPR" evidence="3">
    <location>
        <begin position="203"/>
        <end position="236"/>
    </location>
</feature>
<name>A0A9R1CYP6_9BACT</name>
<evidence type="ECO:0008006" key="8">
    <source>
        <dbReference type="Google" id="ProtNLM"/>
    </source>
</evidence>
<feature type="coiled-coil region" evidence="4">
    <location>
        <begin position="5"/>
        <end position="32"/>
    </location>
</feature>
<dbReference type="InterPro" id="IPR019734">
    <property type="entry name" value="TPR_rpt"/>
</dbReference>
<dbReference type="AlphaFoldDB" id="A0A9R1CYP6"/>
<reference evidence="6" key="1">
    <citation type="journal article" date="2022" name="Int. J. Syst. Evol. Microbiol.">
        <title>Prevotella lacticifex sp. nov., isolated from the rumen of cows.</title>
        <authorList>
            <person name="Shinkai T."/>
            <person name="Ikeyama N."/>
            <person name="Kumagai M."/>
            <person name="Ohmori H."/>
            <person name="Sakamoto M."/>
            <person name="Ohkuma M."/>
            <person name="Mitsumori M."/>
        </authorList>
    </citation>
    <scope>NUCLEOTIDE SEQUENCE</scope>
    <source>
        <strain evidence="6">R5076</strain>
    </source>
</reference>
<dbReference type="Pfam" id="PF14559">
    <property type="entry name" value="TPR_19"/>
    <property type="match status" value="1"/>
</dbReference>
<evidence type="ECO:0000256" key="1">
    <source>
        <dbReference type="ARBA" id="ARBA00022737"/>
    </source>
</evidence>
<dbReference type="Gene3D" id="1.25.40.10">
    <property type="entry name" value="Tetratricopeptide repeat domain"/>
    <property type="match status" value="2"/>
</dbReference>
<evidence type="ECO:0000256" key="5">
    <source>
        <dbReference type="SAM" id="MobiDB-lite"/>
    </source>
</evidence>
<dbReference type="EMBL" id="BPUB01000002">
    <property type="protein sequence ID" value="GJG59178.1"/>
    <property type="molecule type" value="Genomic_DNA"/>
</dbReference>
<evidence type="ECO:0000256" key="2">
    <source>
        <dbReference type="ARBA" id="ARBA00022803"/>
    </source>
</evidence>
<dbReference type="GeneID" id="72466784"/>
<dbReference type="PANTHER" id="PTHR44943">
    <property type="entry name" value="CELLULOSE SYNTHASE OPERON PROTEIN C"/>
    <property type="match status" value="1"/>
</dbReference>
<gene>
    <name evidence="6" type="ORF">PRLR5076_20290</name>
</gene>
<accession>A0A9R1CYP6</accession>
<sequence length="271" mass="31200">MNIFKKLFSGAANEIEDKKNELEEKKSESKEKDFDILKYDGLRALRTGQYDYAIKCFRHALDIKDDLEVHDYLSQALIRNNELLAAYKELEVLTKAEPDNQDILIRMAQVAFMNEDYDAMGENCKKALEINKTNPLVYVLYARAYRGSGDYVNALAMVNEAIKLDADYIEAHELRGSILLDMNDTDGADNDAQWLLENTNDDEDVYLFKARVERAKENYKEAIHYYNKVTEVNPFRIEAFRERGAVKLATGDKEGADEDGRKLLELNPNEK</sequence>
<keyword evidence="7" id="KW-1185">Reference proteome</keyword>
<evidence type="ECO:0000256" key="4">
    <source>
        <dbReference type="SAM" id="Coils"/>
    </source>
</evidence>
<protein>
    <recommendedName>
        <fullName evidence="8">Tetratricopeptide repeat protein</fullName>
    </recommendedName>
</protein>
<dbReference type="SMART" id="SM00028">
    <property type="entry name" value="TPR"/>
    <property type="match status" value="6"/>
</dbReference>